<gene>
    <name evidence="12" type="primary">gspL</name>
    <name evidence="12" type="ORF">FHP08_16035</name>
</gene>
<evidence type="ECO:0000256" key="2">
    <source>
        <dbReference type="ARBA" id="ARBA00005318"/>
    </source>
</evidence>
<dbReference type="InterPro" id="IPR043129">
    <property type="entry name" value="ATPase_NBD"/>
</dbReference>
<comment type="caution">
    <text evidence="12">The sequence shown here is derived from an EMBL/GenBank/DDBJ whole genome shotgun (WGS) entry which is preliminary data.</text>
</comment>
<dbReference type="GO" id="GO:0015627">
    <property type="term" value="C:type II protein secretion system complex"/>
    <property type="evidence" value="ECO:0007669"/>
    <property type="project" value="InterPro"/>
</dbReference>
<dbReference type="InterPro" id="IPR024230">
    <property type="entry name" value="GspL_cyto_dom"/>
</dbReference>
<proteinExistence type="inferred from homology"/>
<dbReference type="Pfam" id="PF12693">
    <property type="entry name" value="GspL_C"/>
    <property type="match status" value="1"/>
</dbReference>
<keyword evidence="4" id="KW-1003">Cell membrane</keyword>
<evidence type="ECO:0000256" key="9">
    <source>
        <dbReference type="ARBA" id="ARBA00023136"/>
    </source>
</evidence>
<keyword evidence="8" id="KW-1133">Transmembrane helix</keyword>
<evidence type="ECO:0000256" key="5">
    <source>
        <dbReference type="ARBA" id="ARBA00022519"/>
    </source>
</evidence>
<keyword evidence="9" id="KW-0472">Membrane</keyword>
<dbReference type="GO" id="GO:0005886">
    <property type="term" value="C:plasma membrane"/>
    <property type="evidence" value="ECO:0007669"/>
    <property type="project" value="UniProtKB-SubCell"/>
</dbReference>
<dbReference type="GO" id="GO:0015628">
    <property type="term" value="P:protein secretion by the type II secretion system"/>
    <property type="evidence" value="ECO:0007669"/>
    <property type="project" value="InterPro"/>
</dbReference>
<sequence length="452" mass="48357">MAAQVLRRGQAIVWVPPRASGERAFATEPSLLAMLPIAATEKLVSGPGHTMVTVQGTGSAARYARISLDALPPLKSVTLVFDARDVTLLRAKVPPLSGVRLRQALPNIVEDLLLQDAQQCALAVGPKTGEGERLVAVIDRGWLELVVGAFERKGTKVTAAWPAQLALPVGASGAALACLNEGLALRLAPSEGIGWNAGDSQQARAEAIVSLLQAAWTGEAGGEPSFAERELPEVSGGAPRNLPVYIEGPAWQPSVMIAAAKAGFSAEIRSLPLPIAAPVDLLSGRRGSKAGRWVAEIDWRAWRLPGALAAATVAIALSGLNLHWAMLTQERDELRSAIERRYRQTFPDAQVVVDPVLQMERQVAGMRTRAGQSGPEDFVPLLARFSQALGSQANDALSGVDYRDGRLRVRFQPGQFESRAVRDTLIQACQRLGLQLRFDAEREPTATVALLR</sequence>
<dbReference type="Proteomes" id="UP000321548">
    <property type="component" value="Unassembled WGS sequence"/>
</dbReference>
<dbReference type="SUPFAM" id="SSF53067">
    <property type="entry name" value="Actin-like ATPase domain"/>
    <property type="match status" value="1"/>
</dbReference>
<dbReference type="InterPro" id="IPR025691">
    <property type="entry name" value="GspL_pp_dom"/>
</dbReference>
<dbReference type="InterPro" id="IPR007812">
    <property type="entry name" value="T2SS_protein-GspL"/>
</dbReference>
<evidence type="ECO:0000256" key="7">
    <source>
        <dbReference type="ARBA" id="ARBA00022927"/>
    </source>
</evidence>
<evidence type="ECO:0000313" key="12">
    <source>
        <dbReference type="EMBL" id="TXL63807.1"/>
    </source>
</evidence>
<feature type="domain" description="GspL periplasmic" evidence="11">
    <location>
        <begin position="299"/>
        <end position="437"/>
    </location>
</feature>
<dbReference type="GO" id="GO:0009276">
    <property type="term" value="C:Gram-negative-bacterium-type cell wall"/>
    <property type="evidence" value="ECO:0007669"/>
    <property type="project" value="InterPro"/>
</dbReference>
<accession>A0A5C8NRQ7</accession>
<evidence type="ECO:0000313" key="13">
    <source>
        <dbReference type="Proteomes" id="UP000321548"/>
    </source>
</evidence>
<dbReference type="OrthoDB" id="8557903at2"/>
<evidence type="ECO:0000259" key="11">
    <source>
        <dbReference type="Pfam" id="PF12693"/>
    </source>
</evidence>
<dbReference type="NCBIfam" id="TIGR01709">
    <property type="entry name" value="typeII_sec_gspL"/>
    <property type="match status" value="1"/>
</dbReference>
<evidence type="ECO:0000256" key="4">
    <source>
        <dbReference type="ARBA" id="ARBA00022475"/>
    </source>
</evidence>
<keyword evidence="6" id="KW-0812">Transmembrane</keyword>
<comment type="similarity">
    <text evidence="2">Belongs to the GSP L family.</text>
</comment>
<dbReference type="EMBL" id="VDUY01000007">
    <property type="protein sequence ID" value="TXL63807.1"/>
    <property type="molecule type" value="Genomic_DNA"/>
</dbReference>
<evidence type="ECO:0000256" key="1">
    <source>
        <dbReference type="ARBA" id="ARBA00004377"/>
    </source>
</evidence>
<protein>
    <submittedName>
        <fullName evidence="12">Type II secretion system protein GspL</fullName>
    </submittedName>
</protein>
<comment type="subcellular location">
    <subcellularLocation>
        <location evidence="1">Cell inner membrane</location>
        <topology evidence="1">Single-pass membrane protein</topology>
    </subcellularLocation>
</comment>
<keyword evidence="5" id="KW-0997">Cell inner membrane</keyword>
<reference evidence="12 13" key="1">
    <citation type="submission" date="2019-06" db="EMBL/GenBank/DDBJ databases">
        <title>Quisquiliibacterium sp. nov., isolated from a maize field.</title>
        <authorList>
            <person name="Lin S.-Y."/>
            <person name="Tsai C.-F."/>
            <person name="Young C.-C."/>
        </authorList>
    </citation>
    <scope>NUCLEOTIDE SEQUENCE [LARGE SCALE GENOMIC DNA]</scope>
    <source>
        <strain evidence="12 13">CC-CFT501</strain>
    </source>
</reference>
<evidence type="ECO:0000256" key="8">
    <source>
        <dbReference type="ARBA" id="ARBA00022989"/>
    </source>
</evidence>
<organism evidence="12 13">
    <name type="scientific">Zeimonas arvi</name>
    <dbReference type="NCBI Taxonomy" id="2498847"/>
    <lineage>
        <taxon>Bacteria</taxon>
        <taxon>Pseudomonadati</taxon>
        <taxon>Pseudomonadota</taxon>
        <taxon>Betaproteobacteria</taxon>
        <taxon>Burkholderiales</taxon>
        <taxon>Burkholderiaceae</taxon>
        <taxon>Zeimonas</taxon>
    </lineage>
</organism>
<evidence type="ECO:0000259" key="10">
    <source>
        <dbReference type="Pfam" id="PF05134"/>
    </source>
</evidence>
<dbReference type="AlphaFoldDB" id="A0A5C8NRQ7"/>
<evidence type="ECO:0000256" key="3">
    <source>
        <dbReference type="ARBA" id="ARBA00022448"/>
    </source>
</evidence>
<keyword evidence="3" id="KW-0813">Transport</keyword>
<name>A0A5C8NRQ7_9BURK</name>
<dbReference type="RefSeq" id="WP_147705501.1">
    <property type="nucleotide sequence ID" value="NZ_VDUY01000007.1"/>
</dbReference>
<feature type="domain" description="GspL cytoplasmic actin-ATPase-like" evidence="10">
    <location>
        <begin position="63"/>
        <end position="201"/>
    </location>
</feature>
<keyword evidence="13" id="KW-1185">Reference proteome</keyword>
<dbReference type="Pfam" id="PF05134">
    <property type="entry name" value="T2SSL"/>
    <property type="match status" value="1"/>
</dbReference>
<dbReference type="Gene3D" id="3.30.420.380">
    <property type="match status" value="1"/>
</dbReference>
<keyword evidence="7" id="KW-0653">Protein transport</keyword>
<evidence type="ECO:0000256" key="6">
    <source>
        <dbReference type="ARBA" id="ARBA00022692"/>
    </source>
</evidence>